<dbReference type="PANTHER" id="PTHR47572:SF5">
    <property type="entry name" value="BLR2277 PROTEIN"/>
    <property type="match status" value="1"/>
</dbReference>
<sequence length="301" mass="32239">MWFAPPREIPVRLHASLPAAHRRPRRTAWSDANRGGAAIDSFLEGPCFDQAGRFWVTDIPNGRIFRVGPRDWEVAAEYGGWPNGMAPGPATGAHAGALLVTDYRQGLLRLDPATGALAPVLETALSEGFKGLNDLVLDMSGAILMTDQGQTGLQDPTGRVFRLWPDGRIDRLLSNGPSPNGIALNRAGTHCYVAMTRSCEVWRFALRPDAMVGKANCFFRVPAGTSGPDGLAVDAADRLFVANPGHGQVWGVDPHGQPLFRLDCTGFGRMPTNCCFAPDGRTLLITESQSGQVLAAEIPAG</sequence>
<dbReference type="SUPFAM" id="SSF63829">
    <property type="entry name" value="Calcium-dependent phosphotriesterase"/>
    <property type="match status" value="1"/>
</dbReference>
<proteinExistence type="predicted"/>
<dbReference type="RefSeq" id="WP_226603098.1">
    <property type="nucleotide sequence ID" value="NZ_JAJAQI010000001.1"/>
</dbReference>
<keyword evidence="3" id="KW-1185">Reference proteome</keyword>
<comment type="caution">
    <text evidence="2">The sequence shown here is derived from an EMBL/GenBank/DDBJ whole genome shotgun (WGS) entry which is preliminary data.</text>
</comment>
<feature type="domain" description="SMP-30/Gluconolactonase/LRE-like region" evidence="1">
    <location>
        <begin position="44"/>
        <end position="287"/>
    </location>
</feature>
<name>A0A9X1IBW5_9PROT</name>
<evidence type="ECO:0000259" key="1">
    <source>
        <dbReference type="Pfam" id="PF08450"/>
    </source>
</evidence>
<dbReference type="AlphaFoldDB" id="A0A9X1IBW5"/>
<organism evidence="2 3">
    <name type="scientific">Roseicella aerolata</name>
    <dbReference type="NCBI Taxonomy" id="2883479"/>
    <lineage>
        <taxon>Bacteria</taxon>
        <taxon>Pseudomonadati</taxon>
        <taxon>Pseudomonadota</taxon>
        <taxon>Alphaproteobacteria</taxon>
        <taxon>Acetobacterales</taxon>
        <taxon>Roseomonadaceae</taxon>
        <taxon>Roseicella</taxon>
    </lineage>
</organism>
<dbReference type="Gene3D" id="2.120.10.30">
    <property type="entry name" value="TolB, C-terminal domain"/>
    <property type="match status" value="1"/>
</dbReference>
<dbReference type="EMBL" id="JAJAQI010000001">
    <property type="protein sequence ID" value="MCB4820205.1"/>
    <property type="molecule type" value="Genomic_DNA"/>
</dbReference>
<evidence type="ECO:0000313" key="3">
    <source>
        <dbReference type="Proteomes" id="UP001139311"/>
    </source>
</evidence>
<gene>
    <name evidence="2" type="ORF">LHA35_00485</name>
</gene>
<dbReference type="PANTHER" id="PTHR47572">
    <property type="entry name" value="LIPOPROTEIN-RELATED"/>
    <property type="match status" value="1"/>
</dbReference>
<dbReference type="Proteomes" id="UP001139311">
    <property type="component" value="Unassembled WGS sequence"/>
</dbReference>
<accession>A0A9X1IBW5</accession>
<evidence type="ECO:0000313" key="2">
    <source>
        <dbReference type="EMBL" id="MCB4820205.1"/>
    </source>
</evidence>
<dbReference type="InterPro" id="IPR013658">
    <property type="entry name" value="SGL"/>
</dbReference>
<dbReference type="InterPro" id="IPR051262">
    <property type="entry name" value="SMP-30/CGR1_Lactonase"/>
</dbReference>
<reference evidence="2" key="1">
    <citation type="submission" date="2021-10" db="EMBL/GenBank/DDBJ databases">
        <title>Roseicella aerolatum sp. nov., isolated from aerosols of e-waste dismantling site.</title>
        <authorList>
            <person name="Qin T."/>
        </authorList>
    </citation>
    <scope>NUCLEOTIDE SEQUENCE</scope>
    <source>
        <strain evidence="2">GB24</strain>
    </source>
</reference>
<protein>
    <submittedName>
        <fullName evidence="2">SMP-30/gluconolactonase/LRE family protein</fullName>
    </submittedName>
</protein>
<dbReference type="InterPro" id="IPR011042">
    <property type="entry name" value="6-blade_b-propeller_TolB-like"/>
</dbReference>
<dbReference type="Pfam" id="PF08450">
    <property type="entry name" value="SGL"/>
    <property type="match status" value="1"/>
</dbReference>